<dbReference type="SUPFAM" id="SSF52980">
    <property type="entry name" value="Restriction endonuclease-like"/>
    <property type="match status" value="1"/>
</dbReference>
<feature type="domain" description="PD-(D/E)XK endonuclease-like" evidence="1">
    <location>
        <begin position="81"/>
        <end position="222"/>
    </location>
</feature>
<dbReference type="PANTHER" id="PTHR31340:SF3">
    <property type="entry name" value="MITOCHONDRIAL GENOME MAINTENANCE EXONUCLEASE 1"/>
    <property type="match status" value="1"/>
</dbReference>
<evidence type="ECO:0000313" key="2">
    <source>
        <dbReference type="EMBL" id="SVA48887.1"/>
    </source>
</evidence>
<dbReference type="InterPro" id="IPR011604">
    <property type="entry name" value="PDDEXK-like_dom_sf"/>
</dbReference>
<dbReference type="Pfam" id="PF12705">
    <property type="entry name" value="PDDEXK_1"/>
    <property type="match status" value="1"/>
</dbReference>
<protein>
    <recommendedName>
        <fullName evidence="1">PD-(D/E)XK endonuclease-like domain-containing protein</fullName>
    </recommendedName>
</protein>
<dbReference type="InterPro" id="IPR011335">
    <property type="entry name" value="Restrct_endonuc-II-like"/>
</dbReference>
<dbReference type="InterPro" id="IPR038726">
    <property type="entry name" value="PDDEXK_AddAB-type"/>
</dbReference>
<organism evidence="2">
    <name type="scientific">marine metagenome</name>
    <dbReference type="NCBI Taxonomy" id="408172"/>
    <lineage>
        <taxon>unclassified sequences</taxon>
        <taxon>metagenomes</taxon>
        <taxon>ecological metagenomes</taxon>
    </lineage>
</organism>
<proteinExistence type="predicted"/>
<evidence type="ECO:0000259" key="1">
    <source>
        <dbReference type="Pfam" id="PF12705"/>
    </source>
</evidence>
<name>A0A381WAB2_9ZZZZ</name>
<dbReference type="EMBL" id="UINC01011041">
    <property type="protein sequence ID" value="SVA48887.1"/>
    <property type="molecule type" value="Genomic_DNA"/>
</dbReference>
<dbReference type="PANTHER" id="PTHR31340">
    <property type="entry name" value="MITOCHONDRIAL GENOME MAINTENANCE EXONUCLEASE 1"/>
    <property type="match status" value="1"/>
</dbReference>
<gene>
    <name evidence="2" type="ORF">METZ01_LOCUS101741</name>
</gene>
<accession>A0A381WAB2</accession>
<dbReference type="AlphaFoldDB" id="A0A381WAB2"/>
<dbReference type="Gene3D" id="3.90.320.10">
    <property type="match status" value="1"/>
</dbReference>
<reference evidence="2" key="1">
    <citation type="submission" date="2018-05" db="EMBL/GenBank/DDBJ databases">
        <authorList>
            <person name="Lanie J.A."/>
            <person name="Ng W.-L."/>
            <person name="Kazmierczak K.M."/>
            <person name="Andrzejewski T.M."/>
            <person name="Davidsen T.M."/>
            <person name="Wayne K.J."/>
            <person name="Tettelin H."/>
            <person name="Glass J.I."/>
            <person name="Rusch D."/>
            <person name="Podicherti R."/>
            <person name="Tsui H.-C.T."/>
            <person name="Winkler M.E."/>
        </authorList>
    </citation>
    <scope>NUCLEOTIDE SEQUENCE</scope>
</reference>
<sequence length="227" mass="26538">MSTFRFKHIETDLPELTTKTIDRKRYYITPEGKEYPSITTVLSNRGKEGLFEWRNRVGHEVANYISGKAAKRGTAVHHMCEEYLNNVSFIQDDWWIEKQKNFLPFCLFNQLRNGVLQRINNIHAQECGLYSDKYGVAGRVDCIAEYNRVLSIIDFKTSTSERNDEYNENYYIQTAAYAEMYEERTGIPTDQIIILVVTEDGQVQEFIKSKQEYLPLLEEAINEFNVS</sequence>